<evidence type="ECO:0000256" key="1">
    <source>
        <dbReference type="SAM" id="MobiDB-lite"/>
    </source>
</evidence>
<organism evidence="2 3">
    <name type="scientific">Romanomermis culicivorax</name>
    <name type="common">Nematode worm</name>
    <dbReference type="NCBI Taxonomy" id="13658"/>
    <lineage>
        <taxon>Eukaryota</taxon>
        <taxon>Metazoa</taxon>
        <taxon>Ecdysozoa</taxon>
        <taxon>Nematoda</taxon>
        <taxon>Enoplea</taxon>
        <taxon>Dorylaimia</taxon>
        <taxon>Mermithida</taxon>
        <taxon>Mermithoidea</taxon>
        <taxon>Mermithidae</taxon>
        <taxon>Romanomermis</taxon>
    </lineage>
</organism>
<dbReference type="WBParaSite" id="nRc.2.0.1.t37377-RA">
    <property type="protein sequence ID" value="nRc.2.0.1.t37377-RA"/>
    <property type="gene ID" value="nRc.2.0.1.g37377"/>
</dbReference>
<keyword evidence="2" id="KW-1185">Reference proteome</keyword>
<protein>
    <submittedName>
        <fullName evidence="3">Uncharacterized protein</fullName>
    </submittedName>
</protein>
<feature type="region of interest" description="Disordered" evidence="1">
    <location>
        <begin position="42"/>
        <end position="68"/>
    </location>
</feature>
<proteinExistence type="predicted"/>
<dbReference type="AlphaFoldDB" id="A0A915KF80"/>
<name>A0A915KF80_ROMCU</name>
<evidence type="ECO:0000313" key="2">
    <source>
        <dbReference type="Proteomes" id="UP000887565"/>
    </source>
</evidence>
<sequence length="68" mass="7051">MLRLTCSTALRMASTAGHEGSPSNKILSMGVAWIVPLEMNSRAPRATSGPNISSAAGAESTKAPRQQP</sequence>
<accession>A0A915KF80</accession>
<dbReference type="Proteomes" id="UP000887565">
    <property type="component" value="Unplaced"/>
</dbReference>
<evidence type="ECO:0000313" key="3">
    <source>
        <dbReference type="WBParaSite" id="nRc.2.0.1.t37377-RA"/>
    </source>
</evidence>
<reference evidence="3" key="1">
    <citation type="submission" date="2022-11" db="UniProtKB">
        <authorList>
            <consortium name="WormBaseParasite"/>
        </authorList>
    </citation>
    <scope>IDENTIFICATION</scope>
</reference>